<accession>X1HIB9</accession>
<gene>
    <name evidence="1" type="ORF">S03H2_30521</name>
</gene>
<reference evidence="1" key="1">
    <citation type="journal article" date="2014" name="Front. Microbiol.">
        <title>High frequency of phylogenetically diverse reductive dehalogenase-homologous genes in deep subseafloor sedimentary metagenomes.</title>
        <authorList>
            <person name="Kawai M."/>
            <person name="Futagami T."/>
            <person name="Toyoda A."/>
            <person name="Takaki Y."/>
            <person name="Nishi S."/>
            <person name="Hori S."/>
            <person name="Arai W."/>
            <person name="Tsubouchi T."/>
            <person name="Morono Y."/>
            <person name="Uchiyama I."/>
            <person name="Ito T."/>
            <person name="Fujiyama A."/>
            <person name="Inagaki F."/>
            <person name="Takami H."/>
        </authorList>
    </citation>
    <scope>NUCLEOTIDE SEQUENCE</scope>
    <source>
        <strain evidence="1">Expedition CK06-06</strain>
    </source>
</reference>
<protein>
    <submittedName>
        <fullName evidence="1">Uncharacterized protein</fullName>
    </submittedName>
</protein>
<dbReference type="EMBL" id="BARU01018464">
    <property type="protein sequence ID" value="GAH56810.1"/>
    <property type="molecule type" value="Genomic_DNA"/>
</dbReference>
<comment type="caution">
    <text evidence="1">The sequence shown here is derived from an EMBL/GenBank/DDBJ whole genome shotgun (WGS) entry which is preliminary data.</text>
</comment>
<name>X1HIB9_9ZZZZ</name>
<sequence>MNYFMTMLKGAERDFGMMDSSSLLEEFFSGYYHLQKQLEVSEPSPYHSRKKIDQSIEQEYQERTKSLREEINRRFPIKS</sequence>
<evidence type="ECO:0000313" key="1">
    <source>
        <dbReference type="EMBL" id="GAH56810.1"/>
    </source>
</evidence>
<dbReference type="AlphaFoldDB" id="X1HIB9"/>
<organism evidence="1">
    <name type="scientific">marine sediment metagenome</name>
    <dbReference type="NCBI Taxonomy" id="412755"/>
    <lineage>
        <taxon>unclassified sequences</taxon>
        <taxon>metagenomes</taxon>
        <taxon>ecological metagenomes</taxon>
    </lineage>
</organism>
<proteinExistence type="predicted"/>